<sequence>MSQVNLIKFQCTVCKRYNYYSTKNKKTVERKLEFSKFCGWCKKRTAHKEAKV</sequence>
<dbReference type="NCBIfam" id="TIGR01023">
    <property type="entry name" value="rpmG_bact"/>
    <property type="match status" value="1"/>
</dbReference>
<dbReference type="AlphaFoldDB" id="A0A1F5WNK7"/>
<gene>
    <name evidence="5" type="primary">rpmG</name>
    <name evidence="6" type="ORF">A3F23_03150</name>
</gene>
<evidence type="ECO:0000313" key="7">
    <source>
        <dbReference type="Proteomes" id="UP000177723"/>
    </source>
</evidence>
<dbReference type="GO" id="GO:0005840">
    <property type="term" value="C:ribosome"/>
    <property type="evidence" value="ECO:0007669"/>
    <property type="project" value="UniProtKB-KW"/>
</dbReference>
<dbReference type="InterPro" id="IPR011332">
    <property type="entry name" value="Ribosomal_zn-bd"/>
</dbReference>
<dbReference type="Pfam" id="PF00471">
    <property type="entry name" value="Ribosomal_L33"/>
    <property type="match status" value="1"/>
</dbReference>
<dbReference type="InterPro" id="IPR038584">
    <property type="entry name" value="Ribosomal_bL33_sf"/>
</dbReference>
<dbReference type="NCBIfam" id="NF001860">
    <property type="entry name" value="PRK00595.1"/>
    <property type="match status" value="1"/>
</dbReference>
<comment type="caution">
    <text evidence="6">The sequence shown here is derived from an EMBL/GenBank/DDBJ whole genome shotgun (WGS) entry which is preliminary data.</text>
</comment>
<evidence type="ECO:0000256" key="4">
    <source>
        <dbReference type="ARBA" id="ARBA00035176"/>
    </source>
</evidence>
<name>A0A1F5WNK7_9BACT</name>
<accession>A0A1F5WNK7</accession>
<keyword evidence="2 5" id="KW-0689">Ribosomal protein</keyword>
<evidence type="ECO:0000256" key="5">
    <source>
        <dbReference type="HAMAP-Rule" id="MF_00294"/>
    </source>
</evidence>
<evidence type="ECO:0000256" key="1">
    <source>
        <dbReference type="ARBA" id="ARBA00007596"/>
    </source>
</evidence>
<dbReference type="Proteomes" id="UP000177723">
    <property type="component" value="Unassembled WGS sequence"/>
</dbReference>
<dbReference type="Gene3D" id="2.20.28.120">
    <property type="entry name" value="Ribosomal protein L33"/>
    <property type="match status" value="1"/>
</dbReference>
<organism evidence="6 7">
    <name type="scientific">Candidatus Giovannonibacteria bacterium RIFCSPHIGHO2_12_FULL_43_15</name>
    <dbReference type="NCBI Taxonomy" id="1798341"/>
    <lineage>
        <taxon>Bacteria</taxon>
        <taxon>Candidatus Giovannoniibacteriota</taxon>
    </lineage>
</organism>
<dbReference type="EMBL" id="MFHT01000027">
    <property type="protein sequence ID" value="OGF77238.1"/>
    <property type="molecule type" value="Genomic_DNA"/>
</dbReference>
<dbReference type="GO" id="GO:1990904">
    <property type="term" value="C:ribonucleoprotein complex"/>
    <property type="evidence" value="ECO:0007669"/>
    <property type="project" value="UniProtKB-KW"/>
</dbReference>
<comment type="similarity">
    <text evidence="1 5">Belongs to the bacterial ribosomal protein bL33 family.</text>
</comment>
<proteinExistence type="inferred from homology"/>
<evidence type="ECO:0000313" key="6">
    <source>
        <dbReference type="EMBL" id="OGF77238.1"/>
    </source>
</evidence>
<dbReference type="NCBIfam" id="NF001764">
    <property type="entry name" value="PRK00504.1"/>
    <property type="match status" value="1"/>
</dbReference>
<reference evidence="6 7" key="1">
    <citation type="journal article" date="2016" name="Nat. Commun.">
        <title>Thousands of microbial genomes shed light on interconnected biogeochemical processes in an aquifer system.</title>
        <authorList>
            <person name="Anantharaman K."/>
            <person name="Brown C.T."/>
            <person name="Hug L.A."/>
            <person name="Sharon I."/>
            <person name="Castelle C.J."/>
            <person name="Probst A.J."/>
            <person name="Thomas B.C."/>
            <person name="Singh A."/>
            <person name="Wilkins M.J."/>
            <person name="Karaoz U."/>
            <person name="Brodie E.L."/>
            <person name="Williams K.H."/>
            <person name="Hubbard S.S."/>
            <person name="Banfield J.F."/>
        </authorList>
    </citation>
    <scope>NUCLEOTIDE SEQUENCE [LARGE SCALE GENOMIC DNA]</scope>
</reference>
<dbReference type="GO" id="GO:0006412">
    <property type="term" value="P:translation"/>
    <property type="evidence" value="ECO:0007669"/>
    <property type="project" value="UniProtKB-UniRule"/>
</dbReference>
<evidence type="ECO:0000256" key="2">
    <source>
        <dbReference type="ARBA" id="ARBA00022980"/>
    </source>
</evidence>
<dbReference type="GO" id="GO:0005737">
    <property type="term" value="C:cytoplasm"/>
    <property type="evidence" value="ECO:0007669"/>
    <property type="project" value="UniProtKB-ARBA"/>
</dbReference>
<dbReference type="HAMAP" id="MF_00294">
    <property type="entry name" value="Ribosomal_bL33"/>
    <property type="match status" value="1"/>
</dbReference>
<dbReference type="GO" id="GO:0003735">
    <property type="term" value="F:structural constituent of ribosome"/>
    <property type="evidence" value="ECO:0007669"/>
    <property type="project" value="InterPro"/>
</dbReference>
<evidence type="ECO:0000256" key="3">
    <source>
        <dbReference type="ARBA" id="ARBA00023274"/>
    </source>
</evidence>
<protein>
    <recommendedName>
        <fullName evidence="4 5">Large ribosomal subunit protein bL33</fullName>
    </recommendedName>
</protein>
<keyword evidence="3 5" id="KW-0687">Ribonucleoprotein</keyword>
<dbReference type="SUPFAM" id="SSF57829">
    <property type="entry name" value="Zn-binding ribosomal proteins"/>
    <property type="match status" value="1"/>
</dbReference>
<dbReference type="InterPro" id="IPR001705">
    <property type="entry name" value="Ribosomal_bL33"/>
</dbReference>